<sequence>ITIHGFLAWLMHRAYHWSRVPTAGRKLRVLLDWLTTFLTHREIVSLGEIQSPRRDWEVLVRETRHTLVRNTSVR</sequence>
<evidence type="ECO:0000313" key="1">
    <source>
        <dbReference type="EMBL" id="MFD1052160.1"/>
    </source>
</evidence>
<reference evidence="2" key="1">
    <citation type="journal article" date="2019" name="Int. J. Syst. Evol. Microbiol.">
        <title>The Global Catalogue of Microorganisms (GCM) 10K type strain sequencing project: providing services to taxonomists for standard genome sequencing and annotation.</title>
        <authorList>
            <consortium name="The Broad Institute Genomics Platform"/>
            <consortium name="The Broad Institute Genome Sequencing Center for Infectious Disease"/>
            <person name="Wu L."/>
            <person name="Ma J."/>
        </authorList>
    </citation>
    <scope>NUCLEOTIDE SEQUENCE [LARGE SCALE GENOMIC DNA]</scope>
    <source>
        <strain evidence="2">JCM 31486</strain>
    </source>
</reference>
<keyword evidence="2" id="KW-1185">Reference proteome</keyword>
<protein>
    <recommendedName>
        <fullName evidence="3">IS701 family transposase</fullName>
    </recommendedName>
</protein>
<comment type="caution">
    <text evidence="1">The sequence shown here is derived from an EMBL/GenBank/DDBJ whole genome shotgun (WGS) entry which is preliminary data.</text>
</comment>
<evidence type="ECO:0000313" key="2">
    <source>
        <dbReference type="Proteomes" id="UP001597045"/>
    </source>
</evidence>
<gene>
    <name evidence="1" type="ORF">ACFQ1S_44590</name>
</gene>
<name>A0ABW3MRN1_9PSEU</name>
<dbReference type="Gene3D" id="3.50.50.100">
    <property type="match status" value="1"/>
</dbReference>
<dbReference type="Proteomes" id="UP001597045">
    <property type="component" value="Unassembled WGS sequence"/>
</dbReference>
<feature type="non-terminal residue" evidence="1">
    <location>
        <position position="1"/>
    </location>
</feature>
<organism evidence="1 2">
    <name type="scientific">Kibdelosporangium lantanae</name>
    <dbReference type="NCBI Taxonomy" id="1497396"/>
    <lineage>
        <taxon>Bacteria</taxon>
        <taxon>Bacillati</taxon>
        <taxon>Actinomycetota</taxon>
        <taxon>Actinomycetes</taxon>
        <taxon>Pseudonocardiales</taxon>
        <taxon>Pseudonocardiaceae</taxon>
        <taxon>Kibdelosporangium</taxon>
    </lineage>
</organism>
<evidence type="ECO:0008006" key="3">
    <source>
        <dbReference type="Google" id="ProtNLM"/>
    </source>
</evidence>
<proteinExistence type="predicted"/>
<dbReference type="EMBL" id="JBHTIS010004178">
    <property type="protein sequence ID" value="MFD1052160.1"/>
    <property type="molecule type" value="Genomic_DNA"/>
</dbReference>
<accession>A0ABW3MRN1</accession>